<evidence type="ECO:0000256" key="2">
    <source>
        <dbReference type="ARBA" id="ARBA00022475"/>
    </source>
</evidence>
<evidence type="ECO:0000256" key="7">
    <source>
        <dbReference type="ARBA" id="ARBA00034125"/>
    </source>
</evidence>
<evidence type="ECO:0000256" key="3">
    <source>
        <dbReference type="ARBA" id="ARBA00022519"/>
    </source>
</evidence>
<evidence type="ECO:0000256" key="1">
    <source>
        <dbReference type="ARBA" id="ARBA00004651"/>
    </source>
</evidence>
<dbReference type="GO" id="GO:0005886">
    <property type="term" value="C:plasma membrane"/>
    <property type="evidence" value="ECO:0007669"/>
    <property type="project" value="UniProtKB-SubCell"/>
</dbReference>
<evidence type="ECO:0000256" key="6">
    <source>
        <dbReference type="ARBA" id="ARBA00023136"/>
    </source>
</evidence>
<dbReference type="Proteomes" id="UP000245380">
    <property type="component" value="Unassembled WGS sequence"/>
</dbReference>
<feature type="domain" description="Threonine/Serine exporter ThrE" evidence="9">
    <location>
        <begin position="2"/>
        <end position="122"/>
    </location>
</feature>
<name>A0A2U3DBD7_SULT2</name>
<proteinExistence type="inferred from homology"/>
<dbReference type="PANTHER" id="PTHR34390:SF1">
    <property type="entry name" value="SUCCINATE TRANSPORTER SUBUNIT YJJB-RELATED"/>
    <property type="match status" value="1"/>
</dbReference>
<evidence type="ECO:0000259" key="9">
    <source>
        <dbReference type="Pfam" id="PF12821"/>
    </source>
</evidence>
<dbReference type="EMBL" id="MPDK01000003">
    <property type="protein sequence ID" value="PWI58572.1"/>
    <property type="molecule type" value="Genomic_DNA"/>
</dbReference>
<sequence length="136" mass="14355">MVATVAFAVLYQIPRKAILPVGLLGIVAELFLIAASEEHVGLVAVSFAASLTISLLGEGFARTLRMPVTIFSVPGIIVLVPGMNAYQTMKDFVTHQFMQGIAMGTETALIAGAIASGLVMAGVLARSVWRPRKNVD</sequence>
<keyword evidence="3" id="KW-0997">Cell inner membrane</keyword>
<feature type="transmembrane region" description="Helical" evidence="8">
    <location>
        <begin position="68"/>
        <end position="87"/>
    </location>
</feature>
<comment type="caution">
    <text evidence="10">The sequence shown here is derived from an EMBL/GenBank/DDBJ whole genome shotgun (WGS) entry which is preliminary data.</text>
</comment>
<evidence type="ECO:0000313" key="10">
    <source>
        <dbReference type="EMBL" id="PWI58572.1"/>
    </source>
</evidence>
<evidence type="ECO:0000313" key="11">
    <source>
        <dbReference type="Proteomes" id="UP000245380"/>
    </source>
</evidence>
<dbReference type="GO" id="GO:0015744">
    <property type="term" value="P:succinate transport"/>
    <property type="evidence" value="ECO:0007669"/>
    <property type="project" value="TreeGrafter"/>
</dbReference>
<reference evidence="10 11" key="1">
    <citation type="submission" date="2016-11" db="EMBL/GenBank/DDBJ databases">
        <title>Comparative genomics of Acidibacillus ferroxidans species.</title>
        <authorList>
            <person name="Oliveira G."/>
            <person name="Nunes G."/>
            <person name="Oliveira R."/>
            <person name="Araujo F."/>
            <person name="Salim A."/>
            <person name="Scholte L."/>
            <person name="Morais D."/>
            <person name="Nancucheo I."/>
            <person name="Johnson D.B."/>
            <person name="Grail B."/>
            <person name="Bittencourt J."/>
            <person name="Valadares R."/>
        </authorList>
    </citation>
    <scope>NUCLEOTIDE SEQUENCE [LARGE SCALE GENOMIC DNA]</scope>
    <source>
        <strain evidence="10 11">Y002</strain>
    </source>
</reference>
<comment type="similarity">
    <text evidence="7">Belongs to the ThrE exporter (TC 2.A.79) family.</text>
</comment>
<keyword evidence="2" id="KW-1003">Cell membrane</keyword>
<dbReference type="InterPro" id="IPR024528">
    <property type="entry name" value="ThrE_2"/>
</dbReference>
<keyword evidence="6 8" id="KW-0472">Membrane</keyword>
<organism evidence="10 11">
    <name type="scientific">Sulfoacidibacillus thermotolerans</name>
    <name type="common">Acidibacillus sulfuroxidans</name>
    <dbReference type="NCBI Taxonomy" id="1765684"/>
    <lineage>
        <taxon>Bacteria</taxon>
        <taxon>Bacillati</taxon>
        <taxon>Bacillota</taxon>
        <taxon>Bacilli</taxon>
        <taxon>Bacillales</taxon>
        <taxon>Alicyclobacillaceae</taxon>
        <taxon>Sulfoacidibacillus</taxon>
    </lineage>
</organism>
<dbReference type="PANTHER" id="PTHR34390">
    <property type="entry name" value="UPF0442 PROTEIN YJJB-RELATED"/>
    <property type="match status" value="1"/>
</dbReference>
<keyword evidence="11" id="KW-1185">Reference proteome</keyword>
<evidence type="ECO:0000256" key="5">
    <source>
        <dbReference type="ARBA" id="ARBA00022989"/>
    </source>
</evidence>
<protein>
    <recommendedName>
        <fullName evidence="9">Threonine/Serine exporter ThrE domain-containing protein</fullName>
    </recommendedName>
</protein>
<dbReference type="InterPro" id="IPR050539">
    <property type="entry name" value="ThrE_Dicarb/AminoAcid_Exp"/>
</dbReference>
<comment type="subcellular location">
    <subcellularLocation>
        <location evidence="1">Cell membrane</location>
        <topology evidence="1">Multi-pass membrane protein</topology>
    </subcellularLocation>
</comment>
<keyword evidence="4 8" id="KW-0812">Transmembrane</keyword>
<feature type="transmembrane region" description="Helical" evidence="8">
    <location>
        <begin position="107"/>
        <end position="129"/>
    </location>
</feature>
<accession>A0A2U3DBD7</accession>
<gene>
    <name evidence="10" type="ORF">BM613_02725</name>
</gene>
<feature type="transmembrane region" description="Helical" evidence="8">
    <location>
        <begin position="17"/>
        <end position="35"/>
    </location>
</feature>
<evidence type="ECO:0000256" key="8">
    <source>
        <dbReference type="SAM" id="Phobius"/>
    </source>
</evidence>
<dbReference type="Pfam" id="PF12821">
    <property type="entry name" value="ThrE_2"/>
    <property type="match status" value="1"/>
</dbReference>
<dbReference type="AlphaFoldDB" id="A0A2U3DBD7"/>
<feature type="transmembrane region" description="Helical" evidence="8">
    <location>
        <begin position="41"/>
        <end position="61"/>
    </location>
</feature>
<keyword evidence="5 8" id="KW-1133">Transmembrane helix</keyword>
<evidence type="ECO:0000256" key="4">
    <source>
        <dbReference type="ARBA" id="ARBA00022692"/>
    </source>
</evidence>